<feature type="compositionally biased region" description="Polar residues" evidence="7">
    <location>
        <begin position="920"/>
        <end position="931"/>
    </location>
</feature>
<comment type="similarity">
    <text evidence="1">Belongs to the DnaX/STICHEL family.</text>
</comment>
<dbReference type="PANTHER" id="PTHR11669">
    <property type="entry name" value="REPLICATION FACTOR C / DNA POLYMERASE III GAMMA-TAU SUBUNIT"/>
    <property type="match status" value="1"/>
</dbReference>
<dbReference type="InterPro" id="IPR054506">
    <property type="entry name" value="DnaA_N-like_STI"/>
</dbReference>
<dbReference type="AlphaFoldDB" id="A0A8X7R8S1"/>
<dbReference type="InterPro" id="IPR050238">
    <property type="entry name" value="DNA_Rep/Repair_Clamp_Loader"/>
</dbReference>
<dbReference type="Pfam" id="PF13177">
    <property type="entry name" value="DNA_pol3_delta2"/>
    <property type="match status" value="1"/>
</dbReference>
<dbReference type="OrthoDB" id="1911163at2759"/>
<dbReference type="Gene3D" id="3.40.50.300">
    <property type="entry name" value="P-loop containing nucleotide triphosphate hydrolases"/>
    <property type="match status" value="1"/>
</dbReference>
<dbReference type="Proteomes" id="UP000886595">
    <property type="component" value="Unassembled WGS sequence"/>
</dbReference>
<dbReference type="NCBIfam" id="TIGR02397">
    <property type="entry name" value="dnaX_nterm"/>
    <property type="match status" value="1"/>
</dbReference>
<dbReference type="GO" id="GO:0005524">
    <property type="term" value="F:ATP binding"/>
    <property type="evidence" value="ECO:0007669"/>
    <property type="project" value="UniProtKB-KW"/>
</dbReference>
<keyword evidence="3" id="KW-0547">Nucleotide-binding</keyword>
<evidence type="ECO:0000259" key="8">
    <source>
        <dbReference type="SMART" id="SM00382"/>
    </source>
</evidence>
<evidence type="ECO:0000256" key="6">
    <source>
        <dbReference type="ARBA" id="ARBA00023054"/>
    </source>
</evidence>
<feature type="compositionally biased region" description="Polar residues" evidence="7">
    <location>
        <begin position="85"/>
        <end position="102"/>
    </location>
</feature>
<dbReference type="EMBL" id="JAAMPC010000011">
    <property type="protein sequence ID" value="KAG2283393.1"/>
    <property type="molecule type" value="Genomic_DNA"/>
</dbReference>
<dbReference type="CDD" id="cd18137">
    <property type="entry name" value="HLD_clamp_pol_III_gamma_tau"/>
    <property type="match status" value="1"/>
</dbReference>
<dbReference type="FunFam" id="1.10.8.60:FF:000013">
    <property type="entry name" value="DNA polymerase III subunit gamma/tau"/>
    <property type="match status" value="1"/>
</dbReference>
<feature type="domain" description="AAA+ ATPase" evidence="8">
    <location>
        <begin position="346"/>
        <end position="487"/>
    </location>
</feature>
<dbReference type="InterPro" id="IPR027417">
    <property type="entry name" value="P-loop_NTPase"/>
</dbReference>
<evidence type="ECO:0000256" key="5">
    <source>
        <dbReference type="ARBA" id="ARBA00022840"/>
    </source>
</evidence>
<organism evidence="9 10">
    <name type="scientific">Brassica carinata</name>
    <name type="common">Ethiopian mustard</name>
    <name type="synonym">Abyssinian cabbage</name>
    <dbReference type="NCBI Taxonomy" id="52824"/>
    <lineage>
        <taxon>Eukaryota</taxon>
        <taxon>Viridiplantae</taxon>
        <taxon>Streptophyta</taxon>
        <taxon>Embryophyta</taxon>
        <taxon>Tracheophyta</taxon>
        <taxon>Spermatophyta</taxon>
        <taxon>Magnoliopsida</taxon>
        <taxon>eudicotyledons</taxon>
        <taxon>Gunneridae</taxon>
        <taxon>Pentapetalae</taxon>
        <taxon>rosids</taxon>
        <taxon>malvids</taxon>
        <taxon>Brassicales</taxon>
        <taxon>Brassicaceae</taxon>
        <taxon>Brassiceae</taxon>
        <taxon>Brassica</taxon>
    </lineage>
</organism>
<dbReference type="InterPro" id="IPR045085">
    <property type="entry name" value="HLD_clamp_pol_III_gamma_tau"/>
</dbReference>
<name>A0A8X7R8S1_BRACI</name>
<keyword evidence="2" id="KW-0479">Metal-binding</keyword>
<dbReference type="PANTHER" id="PTHR11669:SF61">
    <property type="entry name" value="AAA+ ATPASE DOMAIN-CONTAINING PROTEIN"/>
    <property type="match status" value="1"/>
</dbReference>
<comment type="caution">
    <text evidence="9">The sequence shown here is derived from an EMBL/GenBank/DDBJ whole genome shotgun (WGS) entry which is preliminary data.</text>
</comment>
<dbReference type="GO" id="GO:0003887">
    <property type="term" value="F:DNA-directed DNA polymerase activity"/>
    <property type="evidence" value="ECO:0007669"/>
    <property type="project" value="InterPro"/>
</dbReference>
<dbReference type="InterPro" id="IPR008921">
    <property type="entry name" value="DNA_pol3_clamp-load_cplx_C"/>
</dbReference>
<dbReference type="Pfam" id="PF22608">
    <property type="entry name" value="DNAX_ATPase_lid"/>
    <property type="match status" value="1"/>
</dbReference>
<dbReference type="Pfam" id="PF12169">
    <property type="entry name" value="DNA_pol3_gamma3"/>
    <property type="match status" value="1"/>
</dbReference>
<evidence type="ECO:0000313" key="10">
    <source>
        <dbReference type="Proteomes" id="UP000886595"/>
    </source>
</evidence>
<keyword evidence="5" id="KW-0067">ATP-binding</keyword>
<evidence type="ECO:0000256" key="3">
    <source>
        <dbReference type="ARBA" id="ARBA00022741"/>
    </source>
</evidence>
<evidence type="ECO:0000256" key="2">
    <source>
        <dbReference type="ARBA" id="ARBA00022723"/>
    </source>
</evidence>
<dbReference type="CDD" id="cd00009">
    <property type="entry name" value="AAA"/>
    <property type="match status" value="1"/>
</dbReference>
<accession>A0A8X7R8S1</accession>
<proteinExistence type="inferred from homology"/>
<evidence type="ECO:0000256" key="4">
    <source>
        <dbReference type="ARBA" id="ARBA00022833"/>
    </source>
</evidence>
<dbReference type="Gene3D" id="1.20.272.10">
    <property type="match status" value="1"/>
</dbReference>
<feature type="region of interest" description="Disordered" evidence="7">
    <location>
        <begin position="74"/>
        <end position="119"/>
    </location>
</feature>
<dbReference type="Pfam" id="PF23007">
    <property type="entry name" value="DnaA_N-like_STI"/>
    <property type="match status" value="1"/>
</dbReference>
<evidence type="ECO:0000256" key="7">
    <source>
        <dbReference type="SAM" id="MobiDB-lite"/>
    </source>
</evidence>
<dbReference type="InterPro" id="IPR003593">
    <property type="entry name" value="AAA+_ATPase"/>
</dbReference>
<keyword evidence="10" id="KW-1185">Reference proteome</keyword>
<evidence type="ECO:0000313" key="9">
    <source>
        <dbReference type="EMBL" id="KAG2283393.1"/>
    </source>
</evidence>
<dbReference type="GO" id="GO:0006281">
    <property type="term" value="P:DNA repair"/>
    <property type="evidence" value="ECO:0007669"/>
    <property type="project" value="TreeGrafter"/>
</dbReference>
<reference evidence="9 10" key="1">
    <citation type="submission" date="2020-02" db="EMBL/GenBank/DDBJ databases">
        <authorList>
            <person name="Ma Q."/>
            <person name="Huang Y."/>
            <person name="Song X."/>
            <person name="Pei D."/>
        </authorList>
    </citation>
    <scope>NUCLEOTIDE SEQUENCE [LARGE SCALE GENOMIC DNA]</scope>
    <source>
        <strain evidence="9">Sxm20200214</strain>
        <tissue evidence="9">Leaf</tissue>
    </source>
</reference>
<dbReference type="Gene3D" id="1.10.8.60">
    <property type="match status" value="1"/>
</dbReference>
<feature type="region of interest" description="Disordered" evidence="7">
    <location>
        <begin position="657"/>
        <end position="685"/>
    </location>
</feature>
<dbReference type="SUPFAM" id="SSF48019">
    <property type="entry name" value="post-AAA+ oligomerization domain-like"/>
    <property type="match status" value="1"/>
</dbReference>
<evidence type="ECO:0000256" key="1">
    <source>
        <dbReference type="ARBA" id="ARBA00006360"/>
    </source>
</evidence>
<protein>
    <recommendedName>
        <fullName evidence="8">AAA+ ATPase domain-containing protein</fullName>
    </recommendedName>
</protein>
<dbReference type="SUPFAM" id="SSF52540">
    <property type="entry name" value="P-loop containing nucleoside triphosphate hydrolases"/>
    <property type="match status" value="1"/>
</dbReference>
<gene>
    <name evidence="9" type="ORF">Bca52824_054613</name>
</gene>
<dbReference type="GO" id="GO:0003689">
    <property type="term" value="F:DNA clamp loader activity"/>
    <property type="evidence" value="ECO:0007669"/>
    <property type="project" value="TreeGrafter"/>
</dbReference>
<dbReference type="GO" id="GO:0046872">
    <property type="term" value="F:metal ion binding"/>
    <property type="evidence" value="ECO:0007669"/>
    <property type="project" value="UniProtKB-KW"/>
</dbReference>
<sequence>MSGSRVSDLSKLHLKRELTQIKKASRVLRDPGTSSSWKSPLNSSRSVAATVPAVVEPPVCRNNAQKGKEKKVFLHNWKTHKSSSEKSGLANNESSWTQQASLNDGDVSDARKGGDSMTFRCRDTNLASKRRKKSKRNNIVARSRCDSAGLSDETEDPRHITGASPLLLKQLNRKNWSRSLITSRKEDSSCAHNSPPSSFNIYALPNPSNVGSWDGTTTTCDGDDDVLGDNLDSPGRQQGCGIWTKKATTKGGCRSCCSPSLSDTLRSSILCGSGPVYRRHNKHKIGSRSALGVLPLLTYGGSDDDELYLEAQSRLDWRRWSTICRSQDGSDVAAIDGSTQSFSQKIAPVYLFHGPRGTGKTSTARIFSAALNCVATEEMKPCGYCKECHEFMSGKSKDFCEVDGVNKVRYLLRNLPKKSSTYKVFVIDECHLLPSKTWLSFLKFLENPLKKFVFIFITTDLDNVPRTIQSRCQKFLFDKVKDGEIVVRLKKIASEENLDVESHALDLIAVNADGSLRDAETMLEQLSLLGKRITTGLVNELVGVVSDEKLLELLELALSSDTAETVKRARDLLDLGADPIVLMSQLASLIMDIIAGSYKVVDEKYSEAFLDGQNLSETDMEGLKHALKLLSEAEKQLRVSNDRSTWFTATLLQLGSMPSPGTTRTGCSSRRQSSRATDDDPSSVSREVMAYKQSIGGLHFSKSASPKRSGKHTHEASSFSRVIDNTCYKASSSSQTPEREASNASHGKLAIKLNEIWRKCVEICHSRTLRQLLYTHGKLISISEVEGILVDYIAFGETEIKTRAERFLSSITNSMEMVLRRSLEVRILLLPETEPLVVPYQTGKPDMTNKVGDLHAAPDIGIGSSEEGRSKIPMQRIESIIREQRLETAWLQTADKDTPGSLTRIKPERNQILPQEDTYRQPSAVSPSGLNSHHWADELNNDVKLLRIGENGELQENLTGSSPLSPSLLHDSKFGHKKDNIGGYESGTRRVGCNMLLCWNTNKTRRSSKGKGTPVRPRRSGKRGFSLFNGCAKPRKPAVFRKSI</sequence>
<feature type="region of interest" description="Disordered" evidence="7">
    <location>
        <begin position="699"/>
        <end position="718"/>
    </location>
</feature>
<keyword evidence="6" id="KW-0175">Coiled coil</keyword>
<keyword evidence="4" id="KW-0862">Zinc</keyword>
<feature type="compositionally biased region" description="Polar residues" evidence="7">
    <location>
        <begin position="32"/>
        <end position="44"/>
    </location>
</feature>
<dbReference type="GO" id="GO:0006261">
    <property type="term" value="P:DNA-templated DNA replication"/>
    <property type="evidence" value="ECO:0007669"/>
    <property type="project" value="TreeGrafter"/>
</dbReference>
<dbReference type="GO" id="GO:0009360">
    <property type="term" value="C:DNA polymerase III complex"/>
    <property type="evidence" value="ECO:0007669"/>
    <property type="project" value="InterPro"/>
</dbReference>
<dbReference type="InterPro" id="IPR022754">
    <property type="entry name" value="DNA_pol_III_gamma-3"/>
</dbReference>
<feature type="region of interest" description="Disordered" evidence="7">
    <location>
        <begin position="23"/>
        <end position="44"/>
    </location>
</feature>
<feature type="region of interest" description="Disordered" evidence="7">
    <location>
        <begin position="897"/>
        <end position="933"/>
    </location>
</feature>
<feature type="region of interest" description="Disordered" evidence="7">
    <location>
        <begin position="1004"/>
        <end position="1023"/>
    </location>
</feature>
<dbReference type="SMART" id="SM00382">
    <property type="entry name" value="AAA"/>
    <property type="match status" value="1"/>
</dbReference>
<dbReference type="InterPro" id="IPR012763">
    <property type="entry name" value="DNA_pol_III_sug/sutau_N"/>
</dbReference>
<dbReference type="GO" id="GO:0005663">
    <property type="term" value="C:DNA replication factor C complex"/>
    <property type="evidence" value="ECO:0007669"/>
    <property type="project" value="TreeGrafter"/>
</dbReference>
<dbReference type="GO" id="GO:0003677">
    <property type="term" value="F:DNA binding"/>
    <property type="evidence" value="ECO:0007669"/>
    <property type="project" value="InterPro"/>
</dbReference>
<feature type="compositionally biased region" description="Polar residues" evidence="7">
    <location>
        <begin position="659"/>
        <end position="675"/>
    </location>
</feature>